<sequence length="71" mass="8255">MIPEIFNQSEQTILSQVTVGMVDSPFTKTKNKVRILHVKVSVICVIPPQLRMESHCNSSFIIFRFRITFSW</sequence>
<evidence type="ECO:0000313" key="1">
    <source>
        <dbReference type="EMBL" id="OCT78509.1"/>
    </source>
</evidence>
<dbReference type="AlphaFoldDB" id="A0A974CRN7"/>
<evidence type="ECO:0000313" key="2">
    <source>
        <dbReference type="Proteomes" id="UP000694892"/>
    </source>
</evidence>
<name>A0A974CRN7_XENLA</name>
<dbReference type="Proteomes" id="UP000694892">
    <property type="component" value="Chromosome 5S"/>
</dbReference>
<dbReference type="EMBL" id="CM004475">
    <property type="protein sequence ID" value="OCT78509.1"/>
    <property type="molecule type" value="Genomic_DNA"/>
</dbReference>
<accession>A0A974CRN7</accession>
<organism evidence="1 2">
    <name type="scientific">Xenopus laevis</name>
    <name type="common">African clawed frog</name>
    <dbReference type="NCBI Taxonomy" id="8355"/>
    <lineage>
        <taxon>Eukaryota</taxon>
        <taxon>Metazoa</taxon>
        <taxon>Chordata</taxon>
        <taxon>Craniata</taxon>
        <taxon>Vertebrata</taxon>
        <taxon>Euteleostomi</taxon>
        <taxon>Amphibia</taxon>
        <taxon>Batrachia</taxon>
        <taxon>Anura</taxon>
        <taxon>Pipoidea</taxon>
        <taxon>Pipidae</taxon>
        <taxon>Xenopodinae</taxon>
        <taxon>Xenopus</taxon>
        <taxon>Xenopus</taxon>
    </lineage>
</organism>
<proteinExistence type="predicted"/>
<protein>
    <submittedName>
        <fullName evidence="1">Uncharacterized protein</fullName>
    </submittedName>
</protein>
<reference evidence="2" key="1">
    <citation type="journal article" date="2016" name="Nature">
        <title>Genome evolution in the allotetraploid frog Xenopus laevis.</title>
        <authorList>
            <person name="Session A.M."/>
            <person name="Uno Y."/>
            <person name="Kwon T."/>
            <person name="Chapman J.A."/>
            <person name="Toyoda A."/>
            <person name="Takahashi S."/>
            <person name="Fukui A."/>
            <person name="Hikosaka A."/>
            <person name="Suzuki A."/>
            <person name="Kondo M."/>
            <person name="van Heeringen S.J."/>
            <person name="Quigley I."/>
            <person name="Heinz S."/>
            <person name="Ogino H."/>
            <person name="Ochi H."/>
            <person name="Hellsten U."/>
            <person name="Lyons J.B."/>
            <person name="Simakov O."/>
            <person name="Putnam N."/>
            <person name="Stites J."/>
            <person name="Kuroki Y."/>
            <person name="Tanaka T."/>
            <person name="Michiue T."/>
            <person name="Watanabe M."/>
            <person name="Bogdanovic O."/>
            <person name="Lister R."/>
            <person name="Georgiou G."/>
            <person name="Paranjpe S.S."/>
            <person name="van Kruijsbergen I."/>
            <person name="Shu S."/>
            <person name="Carlson J."/>
            <person name="Kinoshita T."/>
            <person name="Ohta Y."/>
            <person name="Mawaribuchi S."/>
            <person name="Jenkins J."/>
            <person name="Grimwood J."/>
            <person name="Schmutz J."/>
            <person name="Mitros T."/>
            <person name="Mozaffari S.V."/>
            <person name="Suzuki Y."/>
            <person name="Haramoto Y."/>
            <person name="Yamamoto T.S."/>
            <person name="Takagi C."/>
            <person name="Heald R."/>
            <person name="Miller K."/>
            <person name="Haudenschild C."/>
            <person name="Kitzman J."/>
            <person name="Nakayama T."/>
            <person name="Izutsu Y."/>
            <person name="Robert J."/>
            <person name="Fortriede J."/>
            <person name="Burns K."/>
            <person name="Lotay V."/>
            <person name="Karimi K."/>
            <person name="Yasuoka Y."/>
            <person name="Dichmann D.S."/>
            <person name="Flajnik M.F."/>
            <person name="Houston D.W."/>
            <person name="Shendure J."/>
            <person name="DuPasquier L."/>
            <person name="Vize P.D."/>
            <person name="Zorn A.M."/>
            <person name="Ito M."/>
            <person name="Marcotte E.M."/>
            <person name="Wallingford J.B."/>
            <person name="Ito Y."/>
            <person name="Asashima M."/>
            <person name="Ueno N."/>
            <person name="Matsuda Y."/>
            <person name="Veenstra G.J."/>
            <person name="Fujiyama A."/>
            <person name="Harland R.M."/>
            <person name="Taira M."/>
            <person name="Rokhsar D.S."/>
        </authorList>
    </citation>
    <scope>NUCLEOTIDE SEQUENCE [LARGE SCALE GENOMIC DNA]</scope>
    <source>
        <strain evidence="2">J</strain>
    </source>
</reference>
<gene>
    <name evidence="1" type="ORF">XELAEV_18029606mg</name>
</gene>